<name>A0A1A8NYD4_9TELE</name>
<accession>A0A1A8NYD4</accession>
<organism evidence="2">
    <name type="scientific">Nothobranchius rachovii</name>
    <name type="common">bluefin notho</name>
    <dbReference type="NCBI Taxonomy" id="451742"/>
    <lineage>
        <taxon>Eukaryota</taxon>
        <taxon>Metazoa</taxon>
        <taxon>Chordata</taxon>
        <taxon>Craniata</taxon>
        <taxon>Vertebrata</taxon>
        <taxon>Euteleostomi</taxon>
        <taxon>Actinopterygii</taxon>
        <taxon>Neopterygii</taxon>
        <taxon>Teleostei</taxon>
        <taxon>Neoteleostei</taxon>
        <taxon>Acanthomorphata</taxon>
        <taxon>Ovalentaria</taxon>
        <taxon>Atherinomorphae</taxon>
        <taxon>Cyprinodontiformes</taxon>
        <taxon>Nothobranchiidae</taxon>
        <taxon>Nothobranchius</taxon>
    </lineage>
</organism>
<evidence type="ECO:0000256" key="1">
    <source>
        <dbReference type="SAM" id="MobiDB-lite"/>
    </source>
</evidence>
<feature type="compositionally biased region" description="Acidic residues" evidence="1">
    <location>
        <begin position="195"/>
        <end position="211"/>
    </location>
</feature>
<feature type="region of interest" description="Disordered" evidence="1">
    <location>
        <begin position="1"/>
        <end position="26"/>
    </location>
</feature>
<reference evidence="2" key="1">
    <citation type="submission" date="2016-05" db="EMBL/GenBank/DDBJ databases">
        <authorList>
            <person name="Lavstsen T."/>
            <person name="Jespersen J.S."/>
        </authorList>
    </citation>
    <scope>NUCLEOTIDE SEQUENCE</scope>
    <source>
        <tissue evidence="2">Brain</tissue>
    </source>
</reference>
<protein>
    <submittedName>
        <fullName evidence="2">Regulator of microtubule dynamics 3</fullName>
    </submittedName>
</protein>
<feature type="compositionally biased region" description="Acidic residues" evidence="1">
    <location>
        <begin position="225"/>
        <end position="236"/>
    </location>
</feature>
<proteinExistence type="predicted"/>
<feature type="region of interest" description="Disordered" evidence="1">
    <location>
        <begin position="144"/>
        <end position="236"/>
    </location>
</feature>
<gene>
    <name evidence="2" type="primary">RMDN3</name>
</gene>
<sequence length="236" mass="26248">PETKHLEASGSDGSVAEGLEPERIGGDELSAREKRFDRARCWSHCLYMCVCVCHLPGPPSVCVPSPELDAQQQALAAVEAVVQGLSPEQLLELRNQLDQVLTCVASLRSEVADLRGGLHDIALQIINDVRKGVEDSQRIRRRRHLVHRERTDSNSSSSIYFTASQDTSSTCGDTSEGGYTTACAESDYTDRDSDKEEQESEEEESDEEEEDRSCATVLTLRQEDSPEEEEEEEEEK</sequence>
<feature type="non-terminal residue" evidence="2">
    <location>
        <position position="1"/>
    </location>
</feature>
<evidence type="ECO:0000313" key="2">
    <source>
        <dbReference type="EMBL" id="SBR74038.1"/>
    </source>
</evidence>
<feature type="compositionally biased region" description="Polar residues" evidence="1">
    <location>
        <begin position="153"/>
        <end position="173"/>
    </location>
</feature>
<dbReference type="AlphaFoldDB" id="A0A1A8NYD4"/>
<reference evidence="2" key="2">
    <citation type="submission" date="2016-06" db="EMBL/GenBank/DDBJ databases">
        <title>The genome of a short-lived fish provides insights into sex chromosome evolution and the genetic control of aging.</title>
        <authorList>
            <person name="Reichwald K."/>
            <person name="Felder M."/>
            <person name="Petzold A."/>
            <person name="Koch P."/>
            <person name="Groth M."/>
            <person name="Platzer M."/>
        </authorList>
    </citation>
    <scope>NUCLEOTIDE SEQUENCE</scope>
    <source>
        <tissue evidence="2">Brain</tissue>
    </source>
</reference>
<dbReference type="EMBL" id="HAEI01000953">
    <property type="protein sequence ID" value="SBR74038.1"/>
    <property type="molecule type" value="Transcribed_RNA"/>
</dbReference>